<organism evidence="3 4">
    <name type="scientific">Thiohalobacter thiocyanaticus</name>
    <dbReference type="NCBI Taxonomy" id="585455"/>
    <lineage>
        <taxon>Bacteria</taxon>
        <taxon>Pseudomonadati</taxon>
        <taxon>Pseudomonadota</taxon>
        <taxon>Gammaproteobacteria</taxon>
        <taxon>Thiohalobacterales</taxon>
        <taxon>Thiohalobacteraceae</taxon>
        <taxon>Thiohalobacter</taxon>
    </lineage>
</organism>
<reference evidence="3 4" key="1">
    <citation type="journal article" date="2010" name="Int. J. Syst. Evol. Microbiol.">
        <title>Thiohalobacter thiocyanaticus gen. nov., sp. nov., a moderately halophilic, sulfur-oxidizing gammaproteobacterium from hypersaline lakes, that utilizes thiocyanate.</title>
        <authorList>
            <person name="Sorokin D.Y."/>
            <person name="Kovaleva O.L."/>
            <person name="Tourova T.P."/>
            <person name="Muyzer G."/>
        </authorList>
    </citation>
    <scope>NUCLEOTIDE SEQUENCE [LARGE SCALE GENOMIC DNA]</scope>
    <source>
        <strain evidence="3 4">Hrh1</strain>
    </source>
</reference>
<dbReference type="EMBL" id="QZMU01000001">
    <property type="protein sequence ID" value="RRQ21625.1"/>
    <property type="molecule type" value="Genomic_DNA"/>
</dbReference>
<proteinExistence type="predicted"/>
<dbReference type="PANTHER" id="PTHR35335">
    <property type="entry name" value="UPF0716 PROTEIN FXSA"/>
    <property type="match status" value="1"/>
</dbReference>
<evidence type="ECO:0000313" key="3">
    <source>
        <dbReference type="EMBL" id="RRQ21625.1"/>
    </source>
</evidence>
<dbReference type="InterPro" id="IPR007313">
    <property type="entry name" value="FxsA"/>
</dbReference>
<feature type="compositionally biased region" description="Gly residues" evidence="1">
    <location>
        <begin position="122"/>
        <end position="136"/>
    </location>
</feature>
<dbReference type="PANTHER" id="PTHR35335:SF1">
    <property type="entry name" value="UPF0716 PROTEIN FXSA"/>
    <property type="match status" value="1"/>
</dbReference>
<gene>
    <name evidence="3" type="ORF">D6C00_06480</name>
</gene>
<evidence type="ECO:0000256" key="1">
    <source>
        <dbReference type="SAM" id="MobiDB-lite"/>
    </source>
</evidence>
<sequence>MNPFAVLLLLFLAVPLVEIYFLIKVGGWIGAAPTVFMVVFTAVLGALLLRHQGFSTLQRLQLSMARGELPAVEMLEGVVLVVSGALLLTPGFFTDALGFLGLIPPLRQALIRAWIARQLGGGGPGGPGAGGAGGQPKGPVTLEGEYTKEKDDKSIE</sequence>
<evidence type="ECO:0000313" key="4">
    <source>
        <dbReference type="Proteomes" id="UP000287798"/>
    </source>
</evidence>
<dbReference type="Proteomes" id="UP000287798">
    <property type="component" value="Unassembled WGS sequence"/>
</dbReference>
<dbReference type="RefSeq" id="WP_125180967.1">
    <property type="nucleotide sequence ID" value="NZ_QZMU01000001.1"/>
</dbReference>
<feature type="transmembrane region" description="Helical" evidence="2">
    <location>
        <begin position="29"/>
        <end position="49"/>
    </location>
</feature>
<feature type="compositionally biased region" description="Basic and acidic residues" evidence="1">
    <location>
        <begin position="145"/>
        <end position="156"/>
    </location>
</feature>
<dbReference type="NCBIfam" id="NF008528">
    <property type="entry name" value="PRK11463.1-2"/>
    <property type="match status" value="1"/>
</dbReference>
<keyword evidence="2" id="KW-0812">Transmembrane</keyword>
<keyword evidence="2" id="KW-1133">Transmembrane helix</keyword>
<keyword evidence="4" id="KW-1185">Reference proteome</keyword>
<accession>A0A426QIQ0</accession>
<protein>
    <submittedName>
        <fullName evidence="3">FxsA family protein</fullName>
    </submittedName>
</protein>
<comment type="caution">
    <text evidence="3">The sequence shown here is derived from an EMBL/GenBank/DDBJ whole genome shotgun (WGS) entry which is preliminary data.</text>
</comment>
<dbReference type="OrthoDB" id="9792788at2"/>
<feature type="region of interest" description="Disordered" evidence="1">
    <location>
        <begin position="122"/>
        <end position="156"/>
    </location>
</feature>
<dbReference type="GO" id="GO:0016020">
    <property type="term" value="C:membrane"/>
    <property type="evidence" value="ECO:0007669"/>
    <property type="project" value="InterPro"/>
</dbReference>
<dbReference type="AlphaFoldDB" id="A0A426QIQ0"/>
<keyword evidence="2" id="KW-0472">Membrane</keyword>
<evidence type="ECO:0000256" key="2">
    <source>
        <dbReference type="SAM" id="Phobius"/>
    </source>
</evidence>
<dbReference type="Pfam" id="PF04186">
    <property type="entry name" value="FxsA"/>
    <property type="match status" value="1"/>
</dbReference>
<name>A0A426QIQ0_9GAMM</name>